<evidence type="ECO:0000256" key="7">
    <source>
        <dbReference type="ARBA" id="ARBA00022989"/>
    </source>
</evidence>
<dbReference type="GO" id="GO:0015628">
    <property type="term" value="P:protein secretion by the type II secretion system"/>
    <property type="evidence" value="ECO:0007669"/>
    <property type="project" value="InterPro"/>
</dbReference>
<evidence type="ECO:0000256" key="9">
    <source>
        <dbReference type="SAM" id="Phobius"/>
    </source>
</evidence>
<dbReference type="NCBIfam" id="TIGR02532">
    <property type="entry name" value="IV_pilin_GFxxxE"/>
    <property type="match status" value="1"/>
</dbReference>
<comment type="similarity">
    <text evidence="2">Belongs to the GSP I family.</text>
</comment>
<dbReference type="GO" id="GO:0015627">
    <property type="term" value="C:type II protein secretion system complex"/>
    <property type="evidence" value="ECO:0007669"/>
    <property type="project" value="InterPro"/>
</dbReference>
<evidence type="ECO:0000256" key="1">
    <source>
        <dbReference type="ARBA" id="ARBA00004377"/>
    </source>
</evidence>
<dbReference type="Proteomes" id="UP000464262">
    <property type="component" value="Chromosome 1"/>
</dbReference>
<keyword evidence="4" id="KW-0488">Methylation</keyword>
<evidence type="ECO:0000256" key="3">
    <source>
        <dbReference type="ARBA" id="ARBA00022475"/>
    </source>
</evidence>
<dbReference type="GO" id="GO:0005886">
    <property type="term" value="C:plasma membrane"/>
    <property type="evidence" value="ECO:0007669"/>
    <property type="project" value="UniProtKB-SubCell"/>
</dbReference>
<keyword evidence="5" id="KW-0997">Cell inner membrane</keyword>
<dbReference type="PANTHER" id="PTHR38779">
    <property type="entry name" value="TYPE II SECRETION SYSTEM PROTEIN I-RELATED"/>
    <property type="match status" value="1"/>
</dbReference>
<evidence type="ECO:0000256" key="6">
    <source>
        <dbReference type="ARBA" id="ARBA00022692"/>
    </source>
</evidence>
<feature type="transmembrane region" description="Helical" evidence="9">
    <location>
        <begin position="6"/>
        <end position="28"/>
    </location>
</feature>
<keyword evidence="6 9" id="KW-0812">Transmembrane</keyword>
<protein>
    <submittedName>
        <fullName evidence="10">Prepilin-type N-terminal cleavage/methylation domain-containing protein</fullName>
    </submittedName>
</protein>
<dbReference type="PROSITE" id="PS00409">
    <property type="entry name" value="PROKAR_NTER_METHYL"/>
    <property type="match status" value="1"/>
</dbReference>
<evidence type="ECO:0000256" key="5">
    <source>
        <dbReference type="ARBA" id="ARBA00022519"/>
    </source>
</evidence>
<reference evidence="10 11" key="1">
    <citation type="submission" date="2020-01" db="EMBL/GenBank/DDBJ databases">
        <title>Whole genome and functional gene identification of agarase of Vibrio HN897.</title>
        <authorList>
            <person name="Liu Y."/>
            <person name="Zhao Z."/>
        </authorList>
    </citation>
    <scope>NUCLEOTIDE SEQUENCE [LARGE SCALE GENOMIC DNA]</scope>
    <source>
        <strain evidence="10 11">HN897</strain>
    </source>
</reference>
<comment type="subcellular location">
    <subcellularLocation>
        <location evidence="1">Cell inner membrane</location>
        <topology evidence="1">Single-pass membrane protein</topology>
    </subcellularLocation>
</comment>
<evidence type="ECO:0000256" key="8">
    <source>
        <dbReference type="ARBA" id="ARBA00023136"/>
    </source>
</evidence>
<dbReference type="InterPro" id="IPR012902">
    <property type="entry name" value="N_methyl_site"/>
</dbReference>
<dbReference type="InterPro" id="IPR010052">
    <property type="entry name" value="T2SS_protein-GspI"/>
</dbReference>
<sequence length="137" mass="15098">MIFKQAGFSLIEVLVAFLLIGIAAISLIKLQVHMEQQSEHAVKRLRALRLAENQLEWFRTRGASSSLSTVSTANFADIETGALSSGDYTLEWTVPGATMSGSLKTITITASWQDRLGEAQSVQLRTMISRYSEFGEN</sequence>
<dbReference type="RefSeq" id="WP_164647545.1">
    <property type="nucleotide sequence ID" value="NZ_CP047475.1"/>
</dbReference>
<dbReference type="PANTHER" id="PTHR38779:SF2">
    <property type="entry name" value="TYPE II SECRETION SYSTEM PROTEIN I-RELATED"/>
    <property type="match status" value="1"/>
</dbReference>
<gene>
    <name evidence="10" type="ORF">GT360_03600</name>
</gene>
<keyword evidence="7 9" id="KW-1133">Transmembrane helix</keyword>
<organism evidence="10 11">
    <name type="scientific">Vibrio astriarenae</name>
    <dbReference type="NCBI Taxonomy" id="1481923"/>
    <lineage>
        <taxon>Bacteria</taxon>
        <taxon>Pseudomonadati</taxon>
        <taxon>Pseudomonadota</taxon>
        <taxon>Gammaproteobacteria</taxon>
        <taxon>Vibrionales</taxon>
        <taxon>Vibrionaceae</taxon>
        <taxon>Vibrio</taxon>
    </lineage>
</organism>
<keyword evidence="3" id="KW-1003">Cell membrane</keyword>
<dbReference type="EMBL" id="CP047475">
    <property type="protein sequence ID" value="QIA62650.1"/>
    <property type="molecule type" value="Genomic_DNA"/>
</dbReference>
<keyword evidence="8 9" id="KW-0472">Membrane</keyword>
<proteinExistence type="inferred from homology"/>
<dbReference type="KEGG" id="vas:GT360_03600"/>
<dbReference type="AlphaFoldDB" id="A0A7Z2T1Q5"/>
<name>A0A7Z2T1Q5_9VIBR</name>
<evidence type="ECO:0000313" key="11">
    <source>
        <dbReference type="Proteomes" id="UP000464262"/>
    </source>
</evidence>
<keyword evidence="11" id="KW-1185">Reference proteome</keyword>
<accession>A0A7Z2T1Q5</accession>
<evidence type="ECO:0000256" key="2">
    <source>
        <dbReference type="ARBA" id="ARBA00008358"/>
    </source>
</evidence>
<evidence type="ECO:0000313" key="10">
    <source>
        <dbReference type="EMBL" id="QIA62650.1"/>
    </source>
</evidence>
<dbReference type="Pfam" id="PF07963">
    <property type="entry name" value="N_methyl"/>
    <property type="match status" value="1"/>
</dbReference>
<evidence type="ECO:0000256" key="4">
    <source>
        <dbReference type="ARBA" id="ARBA00022481"/>
    </source>
</evidence>